<feature type="transmembrane region" description="Helical" evidence="8">
    <location>
        <begin position="145"/>
        <end position="169"/>
    </location>
</feature>
<feature type="transmembrane region" description="Helical" evidence="8">
    <location>
        <begin position="270"/>
        <end position="288"/>
    </location>
</feature>
<evidence type="ECO:0000256" key="4">
    <source>
        <dbReference type="ARBA" id="ARBA00022475"/>
    </source>
</evidence>
<feature type="transmembrane region" description="Helical" evidence="8">
    <location>
        <begin position="114"/>
        <end position="133"/>
    </location>
</feature>
<feature type="transmembrane region" description="Helical" evidence="8">
    <location>
        <begin position="189"/>
        <end position="210"/>
    </location>
</feature>
<keyword evidence="5 8" id="KW-0812">Transmembrane</keyword>
<dbReference type="Gene3D" id="1.10.3470.10">
    <property type="entry name" value="ABC transporter involved in vitamin B12 uptake, BtuC"/>
    <property type="match status" value="1"/>
</dbReference>
<evidence type="ECO:0000256" key="5">
    <source>
        <dbReference type="ARBA" id="ARBA00022692"/>
    </source>
</evidence>
<keyword evidence="7 8" id="KW-0472">Membrane</keyword>
<evidence type="ECO:0008006" key="10">
    <source>
        <dbReference type="Google" id="ProtNLM"/>
    </source>
</evidence>
<accession>A0A0F9VMZ5</accession>
<dbReference type="PANTHER" id="PTHR30472">
    <property type="entry name" value="FERRIC ENTEROBACTIN TRANSPORT SYSTEM PERMEASE PROTEIN"/>
    <property type="match status" value="1"/>
</dbReference>
<sequence length="326" mass="34275">MSPFRQYTLLSALTGLLVISIVIALSSGSVSVPVTTIWQQLINPTPGIEQQILWELRLPRALAAFVTGGLLALSGVIMQVLLRNPLADPYILGISGGAAVGALSVILLGVASIWITQAAFAGALLSVFIVFGLAGRQQWSATRLLLTGVVISAGWGAVINVMLTTSTSNNVQSMLFWLMGDLSQSRTDSWHFALLLGGLLLILSQARALNALARGELMAAALGVNVPRLKLILYFSASILTATAVTVAGSVGFVGLVIPHMLRLLGARDHRWLVPCSVILGGSFLLLADSLARTIVAPQQLPVGVLTAMIGVPAFLFILHQGARSS</sequence>
<evidence type="ECO:0000256" key="7">
    <source>
        <dbReference type="ARBA" id="ARBA00023136"/>
    </source>
</evidence>
<protein>
    <recommendedName>
        <fullName evidence="10">ABC transporter permease protein</fullName>
    </recommendedName>
</protein>
<evidence type="ECO:0000313" key="9">
    <source>
        <dbReference type="EMBL" id="KKO05420.1"/>
    </source>
</evidence>
<evidence type="ECO:0000256" key="6">
    <source>
        <dbReference type="ARBA" id="ARBA00022989"/>
    </source>
</evidence>
<dbReference type="InterPro" id="IPR037294">
    <property type="entry name" value="ABC_BtuC-like"/>
</dbReference>
<dbReference type="AlphaFoldDB" id="A0A0F9VMZ5"/>
<reference evidence="9" key="1">
    <citation type="journal article" date="2015" name="Nature">
        <title>Complex archaea that bridge the gap between prokaryotes and eukaryotes.</title>
        <authorList>
            <person name="Spang A."/>
            <person name="Saw J.H."/>
            <person name="Jorgensen S.L."/>
            <person name="Zaremba-Niedzwiedzka K."/>
            <person name="Martijn J."/>
            <person name="Lind A.E."/>
            <person name="van Eijk R."/>
            <person name="Schleper C."/>
            <person name="Guy L."/>
            <person name="Ettema T.J."/>
        </authorList>
    </citation>
    <scope>NUCLEOTIDE SEQUENCE</scope>
</reference>
<gene>
    <name evidence="9" type="ORF">LCGC14_0076910</name>
</gene>
<organism evidence="9">
    <name type="scientific">marine sediment metagenome</name>
    <dbReference type="NCBI Taxonomy" id="412755"/>
    <lineage>
        <taxon>unclassified sequences</taxon>
        <taxon>metagenomes</taxon>
        <taxon>ecological metagenomes</taxon>
    </lineage>
</organism>
<keyword evidence="4" id="KW-1003">Cell membrane</keyword>
<name>A0A0F9VMZ5_9ZZZZ</name>
<comment type="subcellular location">
    <subcellularLocation>
        <location evidence="1">Cell membrane</location>
        <topology evidence="1">Multi-pass membrane protein</topology>
    </subcellularLocation>
</comment>
<dbReference type="GO" id="GO:0005886">
    <property type="term" value="C:plasma membrane"/>
    <property type="evidence" value="ECO:0007669"/>
    <property type="project" value="UniProtKB-SubCell"/>
</dbReference>
<evidence type="ECO:0000256" key="1">
    <source>
        <dbReference type="ARBA" id="ARBA00004651"/>
    </source>
</evidence>
<dbReference type="InterPro" id="IPR000522">
    <property type="entry name" value="ABC_transptr_permease_BtuC"/>
</dbReference>
<proteinExistence type="inferred from homology"/>
<feature type="transmembrane region" description="Helical" evidence="8">
    <location>
        <begin position="300"/>
        <end position="319"/>
    </location>
</feature>
<dbReference type="EMBL" id="LAZR01000019">
    <property type="protein sequence ID" value="KKO05420.1"/>
    <property type="molecule type" value="Genomic_DNA"/>
</dbReference>
<feature type="transmembrane region" description="Helical" evidence="8">
    <location>
        <begin position="231"/>
        <end position="258"/>
    </location>
</feature>
<dbReference type="GO" id="GO:0022857">
    <property type="term" value="F:transmembrane transporter activity"/>
    <property type="evidence" value="ECO:0007669"/>
    <property type="project" value="InterPro"/>
</dbReference>
<evidence type="ECO:0000256" key="3">
    <source>
        <dbReference type="ARBA" id="ARBA00022448"/>
    </source>
</evidence>
<feature type="transmembrane region" description="Helical" evidence="8">
    <location>
        <begin position="61"/>
        <end position="82"/>
    </location>
</feature>
<dbReference type="SUPFAM" id="SSF81345">
    <property type="entry name" value="ABC transporter involved in vitamin B12 uptake, BtuC"/>
    <property type="match status" value="1"/>
</dbReference>
<evidence type="ECO:0000256" key="8">
    <source>
        <dbReference type="SAM" id="Phobius"/>
    </source>
</evidence>
<feature type="transmembrane region" description="Helical" evidence="8">
    <location>
        <begin position="89"/>
        <end position="108"/>
    </location>
</feature>
<comment type="similarity">
    <text evidence="2">Belongs to the binding-protein-dependent transport system permease family. FecCD subfamily.</text>
</comment>
<keyword evidence="3" id="KW-0813">Transport</keyword>
<dbReference type="Pfam" id="PF01032">
    <property type="entry name" value="FecCD"/>
    <property type="match status" value="1"/>
</dbReference>
<dbReference type="PANTHER" id="PTHR30472:SF25">
    <property type="entry name" value="ABC TRANSPORTER PERMEASE PROTEIN MJ0876-RELATED"/>
    <property type="match status" value="1"/>
</dbReference>
<keyword evidence="6 8" id="KW-1133">Transmembrane helix</keyword>
<dbReference type="CDD" id="cd06550">
    <property type="entry name" value="TM_ABC_iron-siderophores_like"/>
    <property type="match status" value="1"/>
</dbReference>
<comment type="caution">
    <text evidence="9">The sequence shown here is derived from an EMBL/GenBank/DDBJ whole genome shotgun (WGS) entry which is preliminary data.</text>
</comment>
<evidence type="ECO:0000256" key="2">
    <source>
        <dbReference type="ARBA" id="ARBA00007935"/>
    </source>
</evidence>
<dbReference type="FunFam" id="1.10.3470.10:FF:000001">
    <property type="entry name" value="Vitamin B12 ABC transporter permease BtuC"/>
    <property type="match status" value="1"/>
</dbReference>